<evidence type="ECO:0000256" key="2">
    <source>
        <dbReference type="ARBA" id="ARBA00022723"/>
    </source>
</evidence>
<dbReference type="InterPro" id="IPR032466">
    <property type="entry name" value="Metal_Hydrolase"/>
</dbReference>
<dbReference type="Pfam" id="PF01026">
    <property type="entry name" value="TatD_DNase"/>
    <property type="match status" value="1"/>
</dbReference>
<dbReference type="OrthoDB" id="9810005at2"/>
<feature type="binding site" evidence="4">
    <location>
        <position position="155"/>
    </location>
    <ligand>
        <name>a divalent metal cation</name>
        <dbReference type="ChEBI" id="CHEBI:60240"/>
        <label>2</label>
    </ligand>
</feature>
<evidence type="ECO:0000256" key="1">
    <source>
        <dbReference type="ARBA" id="ARBA00009275"/>
    </source>
</evidence>
<dbReference type="InterPro" id="IPR018228">
    <property type="entry name" value="DNase_TatD-rel_CS"/>
</dbReference>
<dbReference type="PIRSF" id="PIRSF005902">
    <property type="entry name" value="DNase_TatD"/>
    <property type="match status" value="1"/>
</dbReference>
<dbReference type="RefSeq" id="WP_062797997.1">
    <property type="nucleotide sequence ID" value="NZ_CP014844.1"/>
</dbReference>
<dbReference type="PANTHER" id="PTHR46124">
    <property type="entry name" value="D-AMINOACYL-TRNA DEACYLASE"/>
    <property type="match status" value="1"/>
</dbReference>
<dbReference type="InterPro" id="IPR001130">
    <property type="entry name" value="TatD-like"/>
</dbReference>
<gene>
    <name evidence="5" type="ORF">A2G96_06895</name>
</gene>
<sequence>MWIDTHCHLDAGEFDADRGQVADAAEAAGVRGIVVPAVAAWNFDTVRALAQRDPRCVYALGIHPLCSPGAGQPELDALRRQVAASMGDPRFVGIGEIGLDFFVAGLDADHQTWLYVEQLKIAREFDLPVLLHVRKSQDQVGAQLRKLGVKRGIAHAFNGSHEQARRFVEQGLKLGFGGNVTFSRARQIRRLATELPLEALVLETDAPDIAPAWLSDDQFGEQHKARNTPAQVAGVARVLAELRGIDALTLAQATWRNAVAALPRLAAFADTMAPPLAGGHTTSTPS</sequence>
<keyword evidence="3" id="KW-0378">Hydrolase</keyword>
<dbReference type="GO" id="GO:0016788">
    <property type="term" value="F:hydrolase activity, acting on ester bonds"/>
    <property type="evidence" value="ECO:0007669"/>
    <property type="project" value="InterPro"/>
</dbReference>
<evidence type="ECO:0000256" key="3">
    <source>
        <dbReference type="ARBA" id="ARBA00022801"/>
    </source>
</evidence>
<evidence type="ECO:0000313" key="6">
    <source>
        <dbReference type="Proteomes" id="UP000075238"/>
    </source>
</evidence>
<dbReference type="CDD" id="cd01310">
    <property type="entry name" value="TatD_DNAse"/>
    <property type="match status" value="1"/>
</dbReference>
<dbReference type="PANTHER" id="PTHR46124:SF2">
    <property type="entry name" value="D-AMINOACYL-TRNA DEACYLASE"/>
    <property type="match status" value="1"/>
</dbReference>
<evidence type="ECO:0000256" key="4">
    <source>
        <dbReference type="PIRSR" id="PIRSR005902-1"/>
    </source>
</evidence>
<feature type="binding site" evidence="4">
    <location>
        <position position="132"/>
    </location>
    <ligand>
        <name>a divalent metal cation</name>
        <dbReference type="ChEBI" id="CHEBI:60240"/>
        <label>2</label>
    </ligand>
</feature>
<dbReference type="KEGG" id="cnan:A2G96_06895"/>
<dbReference type="Gene3D" id="3.20.20.140">
    <property type="entry name" value="Metal-dependent hydrolases"/>
    <property type="match status" value="1"/>
</dbReference>
<dbReference type="STRING" id="1796606.A2G96_06895"/>
<organism evidence="5 6">
    <name type="scientific">Cupriavidus nantongensis</name>
    <dbReference type="NCBI Taxonomy" id="1796606"/>
    <lineage>
        <taxon>Bacteria</taxon>
        <taxon>Pseudomonadati</taxon>
        <taxon>Pseudomonadota</taxon>
        <taxon>Betaproteobacteria</taxon>
        <taxon>Burkholderiales</taxon>
        <taxon>Burkholderiaceae</taxon>
        <taxon>Cupriavidus</taxon>
    </lineage>
</organism>
<dbReference type="PROSITE" id="PS01091">
    <property type="entry name" value="TATD_3"/>
    <property type="match status" value="1"/>
</dbReference>
<evidence type="ECO:0000313" key="5">
    <source>
        <dbReference type="EMBL" id="AMR77485.1"/>
    </source>
</evidence>
<accession>A0A142JHC3</accession>
<dbReference type="EMBL" id="CP014844">
    <property type="protein sequence ID" value="AMR77485.1"/>
    <property type="molecule type" value="Genomic_DNA"/>
</dbReference>
<name>A0A142JHC3_9BURK</name>
<dbReference type="SUPFAM" id="SSF51556">
    <property type="entry name" value="Metallo-dependent hydrolases"/>
    <property type="match status" value="1"/>
</dbReference>
<feature type="binding site" evidence="4">
    <location>
        <position position="8"/>
    </location>
    <ligand>
        <name>a divalent metal cation</name>
        <dbReference type="ChEBI" id="CHEBI:60240"/>
        <label>1</label>
    </ligand>
</feature>
<feature type="binding site" evidence="4">
    <location>
        <position position="96"/>
    </location>
    <ligand>
        <name>a divalent metal cation</name>
        <dbReference type="ChEBI" id="CHEBI:60240"/>
        <label>1</label>
    </ligand>
</feature>
<proteinExistence type="inferred from homology"/>
<keyword evidence="2 4" id="KW-0479">Metal-binding</keyword>
<feature type="binding site" evidence="4">
    <location>
        <position position="6"/>
    </location>
    <ligand>
        <name>a divalent metal cation</name>
        <dbReference type="ChEBI" id="CHEBI:60240"/>
        <label>1</label>
    </ligand>
</feature>
<feature type="binding site" evidence="4">
    <location>
        <position position="205"/>
    </location>
    <ligand>
        <name>a divalent metal cation</name>
        <dbReference type="ChEBI" id="CHEBI:60240"/>
        <label>1</label>
    </ligand>
</feature>
<dbReference type="Proteomes" id="UP000075238">
    <property type="component" value="Chromosome 1"/>
</dbReference>
<reference evidence="5 6" key="1">
    <citation type="submission" date="2016-03" db="EMBL/GenBank/DDBJ databases">
        <title>Complete genome sequence of a novel chlorpyrifos degrading bacterium, Cupriavidus nantongensis sp. X1.</title>
        <authorList>
            <person name="Fang L."/>
        </authorList>
    </citation>
    <scope>NUCLEOTIDE SEQUENCE [LARGE SCALE GENOMIC DNA]</scope>
    <source>
        <strain evidence="5 6">X1</strain>
    </source>
</reference>
<comment type="similarity">
    <text evidence="1">Belongs to the metallo-dependent hydrolases superfamily. TatD-type hydrolase family.</text>
</comment>
<dbReference type="FunFam" id="3.20.20.140:FF:000005">
    <property type="entry name" value="TatD family hydrolase"/>
    <property type="match status" value="1"/>
</dbReference>
<keyword evidence="6" id="KW-1185">Reference proteome</keyword>
<dbReference type="GO" id="GO:0046872">
    <property type="term" value="F:metal ion binding"/>
    <property type="evidence" value="ECO:0007669"/>
    <property type="project" value="UniProtKB-KW"/>
</dbReference>
<protein>
    <submittedName>
        <fullName evidence="5">DNAase</fullName>
    </submittedName>
</protein>
<dbReference type="AlphaFoldDB" id="A0A142JHC3"/>